<comment type="caution">
    <text evidence="3">The sequence shown here is derived from an EMBL/GenBank/DDBJ whole genome shotgun (WGS) entry which is preliminary data.</text>
</comment>
<evidence type="ECO:0000313" key="4">
    <source>
        <dbReference type="Proteomes" id="UP001221757"/>
    </source>
</evidence>
<dbReference type="GO" id="GO:0005975">
    <property type="term" value="P:carbohydrate metabolic process"/>
    <property type="evidence" value="ECO:0007669"/>
    <property type="project" value="InterPro"/>
</dbReference>
<dbReference type="EMBL" id="JARKIE010000004">
    <property type="protein sequence ID" value="KAJ7708149.1"/>
    <property type="molecule type" value="Genomic_DNA"/>
</dbReference>
<dbReference type="GO" id="GO:1990966">
    <property type="term" value="P:ATP generation from poly-ADP-D-ribose"/>
    <property type="evidence" value="ECO:0007669"/>
    <property type="project" value="TreeGrafter"/>
</dbReference>
<feature type="binding site" evidence="1">
    <location>
        <position position="46"/>
    </location>
    <ligand>
        <name>substrate</name>
    </ligand>
</feature>
<gene>
    <name evidence="3" type="ORF">B0H17DRAFT_1000195</name>
</gene>
<proteinExistence type="predicted"/>
<dbReference type="AlphaFoldDB" id="A0AAD7GYJ4"/>
<name>A0AAD7GYJ4_MYCRO</name>
<dbReference type="GO" id="GO:0005737">
    <property type="term" value="C:cytoplasm"/>
    <property type="evidence" value="ECO:0007669"/>
    <property type="project" value="TreeGrafter"/>
</dbReference>
<dbReference type="Proteomes" id="UP001221757">
    <property type="component" value="Unassembled WGS sequence"/>
</dbReference>
<evidence type="ECO:0000256" key="1">
    <source>
        <dbReference type="PIRSR" id="PIRSR607724-2"/>
    </source>
</evidence>
<dbReference type="InterPro" id="IPR046372">
    <property type="entry name" value="PARG_cat_C"/>
</dbReference>
<dbReference type="GO" id="GO:0009225">
    <property type="term" value="P:nucleotide-sugar metabolic process"/>
    <property type="evidence" value="ECO:0007669"/>
    <property type="project" value="TreeGrafter"/>
</dbReference>
<dbReference type="Pfam" id="PF05028">
    <property type="entry name" value="PARG_cat_C"/>
    <property type="match status" value="1"/>
</dbReference>
<sequence length="249" mass="27012">MATLFSPICITDLETPSVNTDLLGIPSGACVISANSNIGFGRTASQEEMHVGCSPQSLPAKLFTPPLRHDQVMVLCGCEALIELSGYGRTAALTSIVPTGKHDWSGRTMLFMDALELESYNTSTSTPDLLPGNVDRELTKAYTAFSSYEDAPPYTSVVTGHWGCRAFGGNREIKSMIQWCAASMAGVELNFVCDKSDSFASDFRSFTSHALNSEWTVHAVVAVLRKMGPTDEGVRPAFRYVRRILDGQP</sequence>
<evidence type="ECO:0000259" key="2">
    <source>
        <dbReference type="Pfam" id="PF05028"/>
    </source>
</evidence>
<dbReference type="GO" id="GO:0006282">
    <property type="term" value="P:regulation of DNA repair"/>
    <property type="evidence" value="ECO:0007669"/>
    <property type="project" value="InterPro"/>
</dbReference>
<dbReference type="GO" id="GO:0004649">
    <property type="term" value="F:poly(ADP-ribose) glycohydrolase activity"/>
    <property type="evidence" value="ECO:0007669"/>
    <property type="project" value="InterPro"/>
</dbReference>
<reference evidence="3" key="1">
    <citation type="submission" date="2023-03" db="EMBL/GenBank/DDBJ databases">
        <title>Massive genome expansion in bonnet fungi (Mycena s.s.) driven by repeated elements and novel gene families across ecological guilds.</title>
        <authorList>
            <consortium name="Lawrence Berkeley National Laboratory"/>
            <person name="Harder C.B."/>
            <person name="Miyauchi S."/>
            <person name="Viragh M."/>
            <person name="Kuo A."/>
            <person name="Thoen E."/>
            <person name="Andreopoulos B."/>
            <person name="Lu D."/>
            <person name="Skrede I."/>
            <person name="Drula E."/>
            <person name="Henrissat B."/>
            <person name="Morin E."/>
            <person name="Kohler A."/>
            <person name="Barry K."/>
            <person name="LaButti K."/>
            <person name="Morin E."/>
            <person name="Salamov A."/>
            <person name="Lipzen A."/>
            <person name="Mereny Z."/>
            <person name="Hegedus B."/>
            <person name="Baldrian P."/>
            <person name="Stursova M."/>
            <person name="Weitz H."/>
            <person name="Taylor A."/>
            <person name="Grigoriev I.V."/>
            <person name="Nagy L.G."/>
            <person name="Martin F."/>
            <person name="Kauserud H."/>
        </authorList>
    </citation>
    <scope>NUCLEOTIDE SEQUENCE</scope>
    <source>
        <strain evidence="3">CBHHK067</strain>
    </source>
</reference>
<accession>A0AAD7GYJ4</accession>
<dbReference type="PANTHER" id="PTHR12837:SF0">
    <property type="entry name" value="POLY(ADP-RIBOSE) GLYCOHYDROLASE"/>
    <property type="match status" value="1"/>
</dbReference>
<dbReference type="InterPro" id="IPR007724">
    <property type="entry name" value="Poly_GlycHdrlase"/>
</dbReference>
<feature type="binding site" evidence="1">
    <location>
        <position position="35"/>
    </location>
    <ligand>
        <name>substrate</name>
    </ligand>
</feature>
<feature type="domain" description="PARG catalytic Macro" evidence="2">
    <location>
        <begin position="31"/>
        <end position="197"/>
    </location>
</feature>
<organism evidence="3 4">
    <name type="scientific">Mycena rosella</name>
    <name type="common">Pink bonnet</name>
    <name type="synonym">Agaricus rosellus</name>
    <dbReference type="NCBI Taxonomy" id="1033263"/>
    <lineage>
        <taxon>Eukaryota</taxon>
        <taxon>Fungi</taxon>
        <taxon>Dikarya</taxon>
        <taxon>Basidiomycota</taxon>
        <taxon>Agaricomycotina</taxon>
        <taxon>Agaricomycetes</taxon>
        <taxon>Agaricomycetidae</taxon>
        <taxon>Agaricales</taxon>
        <taxon>Marasmiineae</taxon>
        <taxon>Mycenaceae</taxon>
        <taxon>Mycena</taxon>
    </lineage>
</organism>
<dbReference type="PANTHER" id="PTHR12837">
    <property type="entry name" value="POLY ADP-RIBOSE GLYCOHYDROLASE"/>
    <property type="match status" value="1"/>
</dbReference>
<dbReference type="GO" id="GO:0005634">
    <property type="term" value="C:nucleus"/>
    <property type="evidence" value="ECO:0007669"/>
    <property type="project" value="TreeGrafter"/>
</dbReference>
<keyword evidence="4" id="KW-1185">Reference proteome</keyword>
<evidence type="ECO:0000313" key="3">
    <source>
        <dbReference type="EMBL" id="KAJ7708149.1"/>
    </source>
</evidence>
<protein>
    <recommendedName>
        <fullName evidence="2">PARG catalytic Macro domain-containing protein</fullName>
    </recommendedName>
</protein>
<feature type="binding site" evidence="1">
    <location>
        <position position="87"/>
    </location>
    <ligand>
        <name>substrate</name>
    </ligand>
</feature>